<keyword evidence="2" id="KW-1185">Reference proteome</keyword>
<dbReference type="EMBL" id="CP003060">
    <property type="protein sequence ID" value="AEP28230.1"/>
    <property type="molecule type" value="Genomic_DNA"/>
</dbReference>
<name>G4QEW7_GLANF</name>
<dbReference type="HOGENOM" id="CLU_3184211_0_0_6"/>
<evidence type="ECO:0000313" key="1">
    <source>
        <dbReference type="EMBL" id="AEP28230.1"/>
    </source>
</evidence>
<reference evidence="1 2" key="1">
    <citation type="journal article" date="2011" name="J. Bacteriol.">
        <title>Complete genome sequence of seawater bacterium Glaciecola nitratireducens FR1064T.</title>
        <authorList>
            <person name="Bian F."/>
            <person name="Qin Q.L."/>
            <person name="Xie B.B."/>
            <person name="Shu Y.L."/>
            <person name="Zhang X.Y."/>
            <person name="Yu Y."/>
            <person name="Chen B."/>
            <person name="Chen X.L."/>
            <person name="Zhou B.C."/>
            <person name="Zhang Y.Z."/>
        </authorList>
    </citation>
    <scope>NUCLEOTIDE SEQUENCE [LARGE SCALE GENOMIC DNA]</scope>
    <source>
        <strain evidence="2">JCM 12485 / KCTC 12276 / FR1064</strain>
    </source>
</reference>
<proteinExistence type="predicted"/>
<dbReference type="Proteomes" id="UP000009282">
    <property type="component" value="Chromosome"/>
</dbReference>
<sequence>MALPFHTSATDPFSLCTKSYMMLRSPQLLLASRFDFQKFLPPFNKS</sequence>
<gene>
    <name evidence="1" type="ordered locus">GNIT_0075</name>
</gene>
<dbReference type="KEGG" id="gni:GNIT_0075"/>
<accession>G4QEW7</accession>
<dbReference type="STRING" id="1085623.GNIT_0075"/>
<protein>
    <submittedName>
        <fullName evidence="1">Uncharacterized protein</fullName>
    </submittedName>
</protein>
<evidence type="ECO:0000313" key="2">
    <source>
        <dbReference type="Proteomes" id="UP000009282"/>
    </source>
</evidence>
<organism evidence="1 2">
    <name type="scientific">Glaciecola nitratireducens (strain JCM 12485 / KCTC 12276 / FR1064)</name>
    <dbReference type="NCBI Taxonomy" id="1085623"/>
    <lineage>
        <taxon>Bacteria</taxon>
        <taxon>Pseudomonadati</taxon>
        <taxon>Pseudomonadota</taxon>
        <taxon>Gammaproteobacteria</taxon>
        <taxon>Alteromonadales</taxon>
        <taxon>Alteromonadaceae</taxon>
        <taxon>Brumicola</taxon>
    </lineage>
</organism>
<dbReference type="AlphaFoldDB" id="G4QEW7"/>